<evidence type="ECO:0000256" key="1">
    <source>
        <dbReference type="ARBA" id="ARBA00004123"/>
    </source>
</evidence>
<dbReference type="EnsemblMetazoa" id="XM_014399213.2">
    <property type="protein sequence ID" value="XP_014254699.1"/>
    <property type="gene ID" value="LOC106669633"/>
</dbReference>
<dbReference type="PANTHER" id="PTHR34105:SF1">
    <property type="entry name" value="PROLINE-, GLUTAMIC ACID- AND LEUCINE-RICH PROTEIN 1"/>
    <property type="match status" value="1"/>
</dbReference>
<dbReference type="GO" id="GO:0006364">
    <property type="term" value="P:rRNA processing"/>
    <property type="evidence" value="ECO:0007669"/>
    <property type="project" value="TreeGrafter"/>
</dbReference>
<name>A0A8I6S0I9_CIMLE</name>
<feature type="region of interest" description="Disordered" evidence="4">
    <location>
        <begin position="656"/>
        <end position="729"/>
    </location>
</feature>
<protein>
    <recommendedName>
        <fullName evidence="5">Pre-rRNA-processing protein RIX1 N-terminal domain-containing protein</fullName>
    </recommendedName>
</protein>
<feature type="compositionally biased region" description="Polar residues" evidence="4">
    <location>
        <begin position="761"/>
        <end position="781"/>
    </location>
</feature>
<dbReference type="OMA" id="DSCGQDM"/>
<comment type="similarity">
    <text evidence="2">Belongs to the RIX1/PELP1 family.</text>
</comment>
<dbReference type="Pfam" id="PF08167">
    <property type="entry name" value="RIX1"/>
    <property type="match status" value="1"/>
</dbReference>
<dbReference type="GO" id="GO:0005634">
    <property type="term" value="C:nucleus"/>
    <property type="evidence" value="ECO:0007669"/>
    <property type="project" value="UniProtKB-SubCell"/>
</dbReference>
<evidence type="ECO:0000259" key="5">
    <source>
        <dbReference type="Pfam" id="PF08167"/>
    </source>
</evidence>
<comment type="subcellular location">
    <subcellularLocation>
        <location evidence="1">Nucleus</location>
    </subcellularLocation>
</comment>
<dbReference type="Proteomes" id="UP000494040">
    <property type="component" value="Unassembled WGS sequence"/>
</dbReference>
<organism evidence="6 7">
    <name type="scientific">Cimex lectularius</name>
    <name type="common">Bed bug</name>
    <name type="synonym">Acanthia lectularia</name>
    <dbReference type="NCBI Taxonomy" id="79782"/>
    <lineage>
        <taxon>Eukaryota</taxon>
        <taxon>Metazoa</taxon>
        <taxon>Ecdysozoa</taxon>
        <taxon>Arthropoda</taxon>
        <taxon>Hexapoda</taxon>
        <taxon>Insecta</taxon>
        <taxon>Pterygota</taxon>
        <taxon>Neoptera</taxon>
        <taxon>Paraneoptera</taxon>
        <taxon>Hemiptera</taxon>
        <taxon>Heteroptera</taxon>
        <taxon>Panheteroptera</taxon>
        <taxon>Cimicomorpha</taxon>
        <taxon>Cimicidae</taxon>
        <taxon>Cimex</taxon>
    </lineage>
</organism>
<dbReference type="InterPro" id="IPR016024">
    <property type="entry name" value="ARM-type_fold"/>
</dbReference>
<feature type="compositionally biased region" description="Basic and acidic residues" evidence="4">
    <location>
        <begin position="666"/>
        <end position="677"/>
    </location>
</feature>
<dbReference type="InterPro" id="IPR012583">
    <property type="entry name" value="RIX1_N"/>
</dbReference>
<proteinExistence type="inferred from homology"/>
<evidence type="ECO:0000256" key="2">
    <source>
        <dbReference type="ARBA" id="ARBA00010511"/>
    </source>
</evidence>
<keyword evidence="7" id="KW-1185">Reference proteome</keyword>
<dbReference type="GeneID" id="106669633"/>
<feature type="domain" description="Pre-rRNA-processing protein RIX1 N-terminal" evidence="5">
    <location>
        <begin position="39"/>
        <end position="184"/>
    </location>
</feature>
<keyword evidence="3" id="KW-0539">Nucleus</keyword>
<dbReference type="OrthoDB" id="20900at2759"/>
<dbReference type="PANTHER" id="PTHR34105">
    <property type="entry name" value="PROLINE-, GLUTAMIC ACID- AND LEUCINE-RICH PROTEIN 1"/>
    <property type="match status" value="1"/>
</dbReference>
<evidence type="ECO:0000313" key="7">
    <source>
        <dbReference type="Proteomes" id="UP000494040"/>
    </source>
</evidence>
<feature type="region of interest" description="Disordered" evidence="4">
    <location>
        <begin position="761"/>
        <end position="785"/>
    </location>
</feature>
<evidence type="ECO:0000256" key="3">
    <source>
        <dbReference type="ARBA" id="ARBA00023242"/>
    </source>
</evidence>
<accession>A0A8I6S0I9</accession>
<reference evidence="6" key="1">
    <citation type="submission" date="2022-01" db="UniProtKB">
        <authorList>
            <consortium name="EnsemblMetazoa"/>
        </authorList>
    </citation>
    <scope>IDENTIFICATION</scope>
</reference>
<evidence type="ECO:0000313" key="6">
    <source>
        <dbReference type="EnsemblMetazoa" id="XP_014254699.1"/>
    </source>
</evidence>
<evidence type="ECO:0000256" key="4">
    <source>
        <dbReference type="SAM" id="MobiDB-lite"/>
    </source>
</evidence>
<dbReference type="SUPFAM" id="SSF48371">
    <property type="entry name" value="ARM repeat"/>
    <property type="match status" value="1"/>
</dbReference>
<dbReference type="KEGG" id="clec:106669633"/>
<feature type="compositionally biased region" description="Polar residues" evidence="4">
    <location>
        <begin position="679"/>
        <end position="707"/>
    </location>
</feature>
<dbReference type="AlphaFoldDB" id="A0A8I6S0I9"/>
<feature type="compositionally biased region" description="Basic and acidic residues" evidence="4">
    <location>
        <begin position="708"/>
        <end position="721"/>
    </location>
</feature>
<sequence>MSDPAESLRLIVQNDDRLELLNYLNCCKESKIFSQEDDVWPTLISSMNKFINDRSKRIYGLIILEKLLDQCPKSFISPNLIFWIDQCIKGNFQVDDESIMTLSISLLSQLLTMSVGFSDVKKEITLTLLPKILDSFFKHGNLKQGNKFEKLKCLEVILKLYAKSCAKWKENIHQYIFEHLESGDAEVHHAGMCYLYLALAGPPSTQNVKYTEAWKQQTYYIISALHSRLNILFENINEIQSPYNDYLVEVDLKDLADINLEKSLFTKMQRVTSQFKNLAEFLYILCRAKIPCQTPIRVEAILSIICRGAAVNGQTLKANVSADSINLLTQMPVIHQACIRLAEALILSLNFNVFRYTVIPKVLLQTLSWTQSSDWPIGHQKPYSKLRISAYRCLSLWMSTTHSIYSRSDVEQYIEDIIHNIITDISYKRETVTLNMEMGGKSKRKSKKFKASLTTKEKSSPFIENHLANSDICHAALEIIQPFMEGAKYDINEDHFSKLLEVIVGLLSSTSCSAKGDKIYPMPYSDDNCRLELYRSLLVMTLYCKPQFPSPVLYASKLFQEGYHDTCPEISKFCAFAILSVNNVLYPNVPLEGFVKNADKLHNYLQRFKIEKKRETRYDSEELERDNNLDISNKDISIINESASLTCEDDSVLNDLPNQSLSRSPVFKETDKVREASPGESTSKQAEENNSTPCKESTTADIETTDLSDLHTGKRTPDRSNSRNQNAKRIKFQIVEERIDEESESGNDAVTSENEIISTEVKTSENEIVSTEVPTSENESVSDPLESEMLESFVDVV</sequence>
<dbReference type="RefSeq" id="XP_014254699.1">
    <property type="nucleotide sequence ID" value="XM_014399213.2"/>
</dbReference>